<reference evidence="2 3" key="1">
    <citation type="journal article" date="2020" name="ISME J.">
        <title>Comparative genomics reveals insights into cyanobacterial evolution and habitat adaptation.</title>
        <authorList>
            <person name="Chen M.Y."/>
            <person name="Teng W.K."/>
            <person name="Zhao L."/>
            <person name="Hu C.X."/>
            <person name="Zhou Y.K."/>
            <person name="Han B.P."/>
            <person name="Song L.R."/>
            <person name="Shu W.S."/>
        </authorList>
    </citation>
    <scope>NUCLEOTIDE SEQUENCE [LARGE SCALE GENOMIC DNA]</scope>
    <source>
        <strain evidence="2 3">FACHB-248</strain>
    </source>
</reference>
<proteinExistence type="predicted"/>
<evidence type="ECO:0000259" key="1">
    <source>
        <dbReference type="Pfam" id="PF19266"/>
    </source>
</evidence>
<evidence type="ECO:0000313" key="2">
    <source>
        <dbReference type="EMBL" id="MBD2604438.1"/>
    </source>
</evidence>
<comment type="caution">
    <text evidence="2">The sequence shown here is derived from an EMBL/GenBank/DDBJ whole genome shotgun (WGS) entry which is preliminary data.</text>
</comment>
<organism evidence="2 3">
    <name type="scientific">Scytonema hofmannii FACHB-248</name>
    <dbReference type="NCBI Taxonomy" id="1842502"/>
    <lineage>
        <taxon>Bacteria</taxon>
        <taxon>Bacillati</taxon>
        <taxon>Cyanobacteriota</taxon>
        <taxon>Cyanophyceae</taxon>
        <taxon>Nostocales</taxon>
        <taxon>Scytonemataceae</taxon>
        <taxon>Scytonema</taxon>
    </lineage>
</organism>
<accession>A0ABR8GNV1</accession>
<dbReference type="EMBL" id="JACJTA010000011">
    <property type="protein sequence ID" value="MBD2604438.1"/>
    <property type="molecule type" value="Genomic_DNA"/>
</dbReference>
<evidence type="ECO:0000313" key="3">
    <source>
        <dbReference type="Proteomes" id="UP000660380"/>
    </source>
</evidence>
<name>A0ABR8GNV1_9CYAN</name>
<dbReference type="InterPro" id="IPR045361">
    <property type="entry name" value="CIS_tube_prot_N"/>
</dbReference>
<protein>
    <submittedName>
        <fullName evidence="2">LysM peptidoglycan-binding domain-containing protein</fullName>
    </submittedName>
</protein>
<dbReference type="Proteomes" id="UP000660380">
    <property type="component" value="Unassembled WGS sequence"/>
</dbReference>
<feature type="domain" description="Contractile injection system tube protein N-terminal" evidence="1">
    <location>
        <begin position="4"/>
        <end position="167"/>
    </location>
</feature>
<sequence>MTGELTKVKILAYEDKRFQSKHGEFDLPINPEQFSQAFKVEYDLAQAQGSQGNDPRFKFTRPEELKLDFTFDGTGVVPIKGKANTFYKDVAGQVQEFLNVVYTMKNNTHKPNFLRLLWGNFSFGNKNGFDCILKDLQINYTLFSPDGKPLRAKISATFVNYIEQERRLREEGKQSPDVTHIRKVTAGDTLPLMTHRIYGDQSYYLQVAKVNGLVNFRRLATNTDLRFPPLEKTEL</sequence>
<keyword evidence="3" id="KW-1185">Reference proteome</keyword>
<gene>
    <name evidence="2" type="ORF">H6G81_07810</name>
</gene>
<dbReference type="Pfam" id="PF19266">
    <property type="entry name" value="CIS_tube"/>
    <property type="match status" value="1"/>
</dbReference>
<dbReference type="RefSeq" id="WP_029638035.1">
    <property type="nucleotide sequence ID" value="NZ_JACJTA010000011.1"/>
</dbReference>